<dbReference type="Gene3D" id="3.40.50.300">
    <property type="entry name" value="P-loop containing nucleotide triphosphate hydrolases"/>
    <property type="match status" value="1"/>
</dbReference>
<evidence type="ECO:0000313" key="2">
    <source>
        <dbReference type="EMBL" id="NYJ37792.1"/>
    </source>
</evidence>
<gene>
    <name evidence="2" type="ORF">HNR10_005673</name>
</gene>
<name>A0A7Z0ET58_9ACTN</name>
<accession>A0A7Z0ET58</accession>
<dbReference type="RefSeq" id="WP_179828825.1">
    <property type="nucleotide sequence ID" value="NZ_JACCFS010000001.1"/>
</dbReference>
<dbReference type="Pfam" id="PF09848">
    <property type="entry name" value="SLFN-g3_helicase"/>
    <property type="match status" value="1"/>
</dbReference>
<dbReference type="CDD" id="cd00009">
    <property type="entry name" value="AAA"/>
    <property type="match status" value="1"/>
</dbReference>
<evidence type="ECO:0000313" key="3">
    <source>
        <dbReference type="Proteomes" id="UP000572051"/>
    </source>
</evidence>
<evidence type="ECO:0000259" key="1">
    <source>
        <dbReference type="SMART" id="SM00382"/>
    </source>
</evidence>
<dbReference type="SUPFAM" id="SSF52540">
    <property type="entry name" value="P-loop containing nucleoside triphosphate hydrolases"/>
    <property type="match status" value="1"/>
</dbReference>
<reference evidence="2 3" key="1">
    <citation type="submission" date="2020-07" db="EMBL/GenBank/DDBJ databases">
        <title>Sequencing the genomes of 1000 actinobacteria strains.</title>
        <authorList>
            <person name="Klenk H.-P."/>
        </authorList>
    </citation>
    <scope>NUCLEOTIDE SEQUENCE [LARGE SCALE GENOMIC DNA]</scope>
    <source>
        <strain evidence="2 3">DSM 44442</strain>
    </source>
</reference>
<protein>
    <recommendedName>
        <fullName evidence="1">AAA+ ATPase domain-containing protein</fullName>
    </recommendedName>
</protein>
<proteinExistence type="predicted"/>
<sequence>MTAFRRSAASLSAFSPMEEGLGELISEHLRYTTGRSPGPAEVRSWNRSLPALAADLVDAGLGDVEMLMEYRLPTCDRRVDVVLAGHHPETDDHSYVVVELKQWSEAESWEDDPTMVLVANQPGGPKLHPVLQVRDYCSHIGDFVASVTDPSKQLRGAAYLHNAYEPAVRDLFDLPQDDQGRLFTAQSRGEFLAFLTSRLAPRSGAEAADRLLSGKVRPSRQLMKVAAAEVKERTQFTLLDEQHTAFRAVLHAVTRAHESDRKTAVIISGGPGSGKSVIALSLLGELSRDGVSTMHATGSKSFTTTMRKVAGKRSPRVQKLFTYFNSFMAASPNQFEVLICDEAHRIRETSANRYTKAEFRTGRPQVDELLAAARVPVFLLDEHQVVRPGEMGTVETIRQHAEAKGHAVHHIDLSGQFRCGGSALYEQWVLRLLGLEPGGPLRWEGDENFVLGTAASPAEMEASLRPVLEQGYTARLSAGYCWPWSKAEKDRPLENDVRIGDWARPWNSRLDRWLPGVPPSALWATEEGGFDQVGCVYTAQGFEYDWSGVILGPDLVFRDGRLVVARSANRDPALGRKSTEKESEALIRNTYKVLLTRGMRGTLLYSTDPETQEFLTSLTGTSGR</sequence>
<dbReference type="SMART" id="SM00382">
    <property type="entry name" value="AAA"/>
    <property type="match status" value="1"/>
</dbReference>
<comment type="caution">
    <text evidence="2">The sequence shown here is derived from an EMBL/GenBank/DDBJ whole genome shotgun (WGS) entry which is preliminary data.</text>
</comment>
<feature type="domain" description="AAA+ ATPase" evidence="1">
    <location>
        <begin position="261"/>
        <end position="390"/>
    </location>
</feature>
<dbReference type="EMBL" id="JACCFS010000001">
    <property type="protein sequence ID" value="NYJ37792.1"/>
    <property type="molecule type" value="Genomic_DNA"/>
</dbReference>
<dbReference type="AlphaFoldDB" id="A0A7Z0ET58"/>
<dbReference type="Proteomes" id="UP000572051">
    <property type="component" value="Unassembled WGS sequence"/>
</dbReference>
<dbReference type="InterPro" id="IPR018647">
    <property type="entry name" value="SLFN_3-like_DNA/RNA_helicase"/>
</dbReference>
<keyword evidence="3" id="KW-1185">Reference proteome</keyword>
<organism evidence="2 3">
    <name type="scientific">Nocardiopsis aegyptia</name>
    <dbReference type="NCBI Taxonomy" id="220378"/>
    <lineage>
        <taxon>Bacteria</taxon>
        <taxon>Bacillati</taxon>
        <taxon>Actinomycetota</taxon>
        <taxon>Actinomycetes</taxon>
        <taxon>Streptosporangiales</taxon>
        <taxon>Nocardiopsidaceae</taxon>
        <taxon>Nocardiopsis</taxon>
    </lineage>
</organism>
<dbReference type="InterPro" id="IPR003593">
    <property type="entry name" value="AAA+_ATPase"/>
</dbReference>
<dbReference type="InterPro" id="IPR027417">
    <property type="entry name" value="P-loop_NTPase"/>
</dbReference>